<proteinExistence type="predicted"/>
<dbReference type="OrthoDB" id="420195at2759"/>
<evidence type="ECO:0000313" key="2">
    <source>
        <dbReference type="Proteomes" id="UP000670092"/>
    </source>
</evidence>
<reference evidence="1 2" key="1">
    <citation type="submission" date="2021-01" db="EMBL/GenBank/DDBJ databases">
        <title>Chromosome-level genome assembly of a human fungal pathogen reveals clustering of transcriptionally co-regulated genes.</title>
        <authorList>
            <person name="Voorhies M."/>
            <person name="Cohen S."/>
            <person name="Shea T.P."/>
            <person name="Petrus S."/>
            <person name="Munoz J.F."/>
            <person name="Poplawski S."/>
            <person name="Goldman W.E."/>
            <person name="Michael T."/>
            <person name="Cuomo C.A."/>
            <person name="Sil A."/>
            <person name="Beyhan S."/>
        </authorList>
    </citation>
    <scope>NUCLEOTIDE SEQUENCE [LARGE SCALE GENOMIC DNA]</scope>
    <source>
        <strain evidence="1 2">G184AR</strain>
    </source>
</reference>
<protein>
    <submittedName>
        <fullName evidence="1">Uncharacterized protein</fullName>
    </submittedName>
</protein>
<dbReference type="Proteomes" id="UP000670092">
    <property type="component" value="Unassembled WGS sequence"/>
</dbReference>
<organism evidence="1 2">
    <name type="scientific">Ajellomyces capsulatus</name>
    <name type="common">Darling's disease fungus</name>
    <name type="synonym">Histoplasma capsulatum</name>
    <dbReference type="NCBI Taxonomy" id="5037"/>
    <lineage>
        <taxon>Eukaryota</taxon>
        <taxon>Fungi</taxon>
        <taxon>Dikarya</taxon>
        <taxon>Ascomycota</taxon>
        <taxon>Pezizomycotina</taxon>
        <taxon>Eurotiomycetes</taxon>
        <taxon>Eurotiomycetidae</taxon>
        <taxon>Onygenales</taxon>
        <taxon>Ajellomycetaceae</taxon>
        <taxon>Histoplasma</taxon>
    </lineage>
</organism>
<comment type="caution">
    <text evidence="1">The sequence shown here is derived from an EMBL/GenBank/DDBJ whole genome shotgun (WGS) entry which is preliminary data.</text>
</comment>
<dbReference type="EMBL" id="JAEVHI010000003">
    <property type="protein sequence ID" value="KAG5295499.1"/>
    <property type="molecule type" value="Genomic_DNA"/>
</dbReference>
<evidence type="ECO:0000313" key="1">
    <source>
        <dbReference type="EMBL" id="KAG5295499.1"/>
    </source>
</evidence>
<dbReference type="VEuPathDB" id="FungiDB:I7I52_05783"/>
<accession>A0A8H7YTT0</accession>
<gene>
    <name evidence="1" type="ORF">I7I52_05783</name>
</gene>
<dbReference type="AlphaFoldDB" id="A0A8H7YTT0"/>
<sequence>MGLRKKQPKEATTKCRETHDPVLFSLIPSPSGVHKTRAARNLQICQNQAPFLAFISSIHCFDLPVGTILILTSPSTTSTFPPANIFNNGIFFPTLISPPATVSIKHSTDSSLYSCRESHGKGNIYLSWSLIVSVSANALTKSDCASMGYRKTVGKKRVLLGESGSGDRCITASSSSGGWSEFRTLISRARSAELRSSFSLRARSSSARRLAAISSRADLRADILADMVCNGLLGGSKASPLAHVSSAWGILSSAKRAQVDR</sequence>
<name>A0A8H7YTT0_AJECA</name>